<evidence type="ECO:0000313" key="4">
    <source>
        <dbReference type="Proteomes" id="UP000002941"/>
    </source>
</evidence>
<protein>
    <recommendedName>
        <fullName evidence="5">ATP synthase protein I</fullName>
    </recommendedName>
</protein>
<dbReference type="eggNOG" id="ENOG5031H8D">
    <property type="taxonomic scope" value="Bacteria"/>
</dbReference>
<evidence type="ECO:0000256" key="1">
    <source>
        <dbReference type="SAM" id="MobiDB-lite"/>
    </source>
</evidence>
<keyword evidence="2" id="KW-1133">Transmembrane helix</keyword>
<evidence type="ECO:0000313" key="3">
    <source>
        <dbReference type="EMBL" id="EJF40386.1"/>
    </source>
</evidence>
<evidence type="ECO:0000256" key="2">
    <source>
        <dbReference type="SAM" id="Phobius"/>
    </source>
</evidence>
<keyword evidence="2" id="KW-0812">Transmembrane</keyword>
<dbReference type="EMBL" id="AKFT01000171">
    <property type="protein sequence ID" value="EJF40386.1"/>
    <property type="molecule type" value="Genomic_DNA"/>
</dbReference>
<evidence type="ECO:0008006" key="5">
    <source>
        <dbReference type="Google" id="ProtNLM"/>
    </source>
</evidence>
<keyword evidence="4" id="KW-1185">Reference proteome</keyword>
<organism evidence="3 4">
    <name type="scientific">Actinomyces massiliensis F0489</name>
    <dbReference type="NCBI Taxonomy" id="1125718"/>
    <lineage>
        <taxon>Bacteria</taxon>
        <taxon>Bacillati</taxon>
        <taxon>Actinomycetota</taxon>
        <taxon>Actinomycetes</taxon>
        <taxon>Actinomycetales</taxon>
        <taxon>Actinomycetaceae</taxon>
        <taxon>Actinomyces</taxon>
    </lineage>
</organism>
<accession>J0WVK8</accession>
<sequence>MSTGGNRATDPRAAGSKKRASSGSAVRTHQEVFRLTAVRVGLVGGALAALGLAAGHLAGGRAWVGAAWGAGAGALLTAITAAVLAAPWDRVPRLGSSGAMLSFIGKIIVMIGVVVLARPYKSAMSPVWFLGTLAAVLLGVAAIEIVSLANRRSLTVDSRSDDG</sequence>
<feature type="transmembrane region" description="Helical" evidence="2">
    <location>
        <begin position="98"/>
        <end position="120"/>
    </location>
</feature>
<dbReference type="RefSeq" id="WP_008732535.1">
    <property type="nucleotide sequence ID" value="NZ_AKFT01000171.1"/>
</dbReference>
<dbReference type="PATRIC" id="fig|1125718.3.peg.2098"/>
<gene>
    <name evidence="3" type="ORF">HMPREF1318_0792</name>
</gene>
<feature type="transmembrane region" description="Helical" evidence="2">
    <location>
        <begin position="37"/>
        <end position="59"/>
    </location>
</feature>
<feature type="transmembrane region" description="Helical" evidence="2">
    <location>
        <begin position="126"/>
        <end position="149"/>
    </location>
</feature>
<reference evidence="3 4" key="1">
    <citation type="submission" date="2012-05" db="EMBL/GenBank/DDBJ databases">
        <authorList>
            <person name="Harkins D.M."/>
            <person name="Madupu R."/>
            <person name="Durkin A.S."/>
            <person name="Torralba M."/>
            <person name="Methe B."/>
            <person name="Sutton G.G."/>
            <person name="Nelson K.E."/>
        </authorList>
    </citation>
    <scope>NUCLEOTIDE SEQUENCE [LARGE SCALE GENOMIC DNA]</scope>
    <source>
        <strain evidence="3 4">F0489</strain>
    </source>
</reference>
<name>J0WVK8_9ACTO</name>
<keyword evidence="2" id="KW-0472">Membrane</keyword>
<comment type="caution">
    <text evidence="3">The sequence shown here is derived from an EMBL/GenBank/DDBJ whole genome shotgun (WGS) entry which is preliminary data.</text>
</comment>
<feature type="region of interest" description="Disordered" evidence="1">
    <location>
        <begin position="1"/>
        <end position="25"/>
    </location>
</feature>
<feature type="transmembrane region" description="Helical" evidence="2">
    <location>
        <begin position="65"/>
        <end position="86"/>
    </location>
</feature>
<proteinExistence type="predicted"/>
<dbReference type="Proteomes" id="UP000002941">
    <property type="component" value="Unassembled WGS sequence"/>
</dbReference>
<dbReference type="AlphaFoldDB" id="J0WVK8"/>